<dbReference type="InterPro" id="IPR050109">
    <property type="entry name" value="HTH-type_TetR-like_transc_reg"/>
</dbReference>
<dbReference type="PRINTS" id="PR00455">
    <property type="entry name" value="HTHTETR"/>
</dbReference>
<feature type="DNA-binding region" description="H-T-H motif" evidence="2">
    <location>
        <begin position="38"/>
        <end position="57"/>
    </location>
</feature>
<reference evidence="4" key="1">
    <citation type="submission" date="2021-12" db="EMBL/GenBank/DDBJ databases">
        <title>Enterovibrio ZSDZ35 sp. nov. and Enterovibrio ZSDZ42 sp. nov., isolated from coastal seawater in Qingdao.</title>
        <authorList>
            <person name="Zhang P."/>
        </authorList>
    </citation>
    <scope>NUCLEOTIDE SEQUENCE</scope>
    <source>
        <strain evidence="4">ZSDZ42</strain>
    </source>
</reference>
<dbReference type="Proteomes" id="UP001149400">
    <property type="component" value="Unassembled WGS sequence"/>
</dbReference>
<dbReference type="PANTHER" id="PTHR30055:SF200">
    <property type="entry name" value="HTH-TYPE TRANSCRIPTIONAL REPRESSOR BDCR"/>
    <property type="match status" value="1"/>
</dbReference>
<dbReference type="SUPFAM" id="SSF46689">
    <property type="entry name" value="Homeodomain-like"/>
    <property type="match status" value="1"/>
</dbReference>
<dbReference type="Gene3D" id="1.10.357.10">
    <property type="entry name" value="Tetracycline Repressor, domain 2"/>
    <property type="match status" value="1"/>
</dbReference>
<dbReference type="PANTHER" id="PTHR30055">
    <property type="entry name" value="HTH-TYPE TRANSCRIPTIONAL REGULATOR RUTR"/>
    <property type="match status" value="1"/>
</dbReference>
<keyword evidence="5" id="KW-1185">Reference proteome</keyword>
<sequence>MATSSGRTRTRLSPEQRKEQLLGYALEVFSKRGIGRAGHADIAEMANVSVATVFNYFSTREELVDVVLNQAEKEFHQLISRNLALGNGEAHASLSHVASALINAALEDKEWLKVWFEWSTSIREDIWPNFVKGKNVVLDQYASLFEQSDAQIANRDPMELARMFDGVCYILYLQAHQQPDKDALTSQAQGYIDMLCSK</sequence>
<keyword evidence="1 2" id="KW-0238">DNA-binding</keyword>
<evidence type="ECO:0000313" key="5">
    <source>
        <dbReference type="Proteomes" id="UP001149400"/>
    </source>
</evidence>
<dbReference type="InterPro" id="IPR036271">
    <property type="entry name" value="Tet_transcr_reg_TetR-rel_C_sf"/>
</dbReference>
<organism evidence="4 5">
    <name type="scientific">Enterovibrio gelatinilyticus</name>
    <dbReference type="NCBI Taxonomy" id="2899819"/>
    <lineage>
        <taxon>Bacteria</taxon>
        <taxon>Pseudomonadati</taxon>
        <taxon>Pseudomonadota</taxon>
        <taxon>Gammaproteobacteria</taxon>
        <taxon>Vibrionales</taxon>
        <taxon>Vibrionaceae</taxon>
        <taxon>Enterovibrio</taxon>
    </lineage>
</organism>
<comment type="caution">
    <text evidence="4">The sequence shown here is derived from an EMBL/GenBank/DDBJ whole genome shotgun (WGS) entry which is preliminary data.</text>
</comment>
<evidence type="ECO:0000256" key="2">
    <source>
        <dbReference type="PROSITE-ProRule" id="PRU00335"/>
    </source>
</evidence>
<feature type="domain" description="HTH tetR-type" evidence="3">
    <location>
        <begin position="15"/>
        <end position="75"/>
    </location>
</feature>
<dbReference type="PROSITE" id="PS50977">
    <property type="entry name" value="HTH_TETR_2"/>
    <property type="match status" value="1"/>
</dbReference>
<dbReference type="InterPro" id="IPR001647">
    <property type="entry name" value="HTH_TetR"/>
</dbReference>
<name>A0ABT5QVD7_9GAMM</name>
<evidence type="ECO:0000313" key="4">
    <source>
        <dbReference type="EMBL" id="MDD1791958.1"/>
    </source>
</evidence>
<dbReference type="Pfam" id="PF00440">
    <property type="entry name" value="TetR_N"/>
    <property type="match status" value="1"/>
</dbReference>
<dbReference type="SUPFAM" id="SSF48498">
    <property type="entry name" value="Tetracyclin repressor-like, C-terminal domain"/>
    <property type="match status" value="1"/>
</dbReference>
<accession>A0ABT5QVD7</accession>
<proteinExistence type="predicted"/>
<protein>
    <submittedName>
        <fullName evidence="4">TetR/AcrR family transcriptional regulator</fullName>
    </submittedName>
</protein>
<dbReference type="EMBL" id="JAJUBC010000002">
    <property type="protein sequence ID" value="MDD1791958.1"/>
    <property type="molecule type" value="Genomic_DNA"/>
</dbReference>
<evidence type="ECO:0000259" key="3">
    <source>
        <dbReference type="PROSITE" id="PS50977"/>
    </source>
</evidence>
<dbReference type="InterPro" id="IPR009057">
    <property type="entry name" value="Homeodomain-like_sf"/>
</dbReference>
<dbReference type="RefSeq" id="WP_274162884.1">
    <property type="nucleotide sequence ID" value="NZ_JAJUBC010000002.1"/>
</dbReference>
<evidence type="ECO:0000256" key="1">
    <source>
        <dbReference type="ARBA" id="ARBA00023125"/>
    </source>
</evidence>
<gene>
    <name evidence="4" type="ORF">LRP50_02335</name>
</gene>